<organism evidence="1 2">
    <name type="scientific">Araneus ventricosus</name>
    <name type="common">Orbweaver spider</name>
    <name type="synonym">Epeira ventricosa</name>
    <dbReference type="NCBI Taxonomy" id="182803"/>
    <lineage>
        <taxon>Eukaryota</taxon>
        <taxon>Metazoa</taxon>
        <taxon>Ecdysozoa</taxon>
        <taxon>Arthropoda</taxon>
        <taxon>Chelicerata</taxon>
        <taxon>Arachnida</taxon>
        <taxon>Araneae</taxon>
        <taxon>Araneomorphae</taxon>
        <taxon>Entelegynae</taxon>
        <taxon>Araneoidea</taxon>
        <taxon>Araneidae</taxon>
        <taxon>Araneus</taxon>
    </lineage>
</organism>
<dbReference type="EMBL" id="BGPR01006033">
    <property type="protein sequence ID" value="GBN15507.1"/>
    <property type="molecule type" value="Genomic_DNA"/>
</dbReference>
<keyword evidence="2" id="KW-1185">Reference proteome</keyword>
<reference evidence="1 2" key="1">
    <citation type="journal article" date="2019" name="Sci. Rep.">
        <title>Orb-weaving spider Araneus ventricosus genome elucidates the spidroin gene catalogue.</title>
        <authorList>
            <person name="Kono N."/>
            <person name="Nakamura H."/>
            <person name="Ohtoshi R."/>
            <person name="Moran D.A.P."/>
            <person name="Shinohara A."/>
            <person name="Yoshida Y."/>
            <person name="Fujiwara M."/>
            <person name="Mori M."/>
            <person name="Tomita M."/>
            <person name="Arakawa K."/>
        </authorList>
    </citation>
    <scope>NUCLEOTIDE SEQUENCE [LARGE SCALE GENOMIC DNA]</scope>
</reference>
<comment type="caution">
    <text evidence="1">The sequence shown here is derived from an EMBL/GenBank/DDBJ whole genome shotgun (WGS) entry which is preliminary data.</text>
</comment>
<proteinExistence type="predicted"/>
<protein>
    <submittedName>
        <fullName evidence="1">Uncharacterized protein</fullName>
    </submittedName>
</protein>
<evidence type="ECO:0000313" key="1">
    <source>
        <dbReference type="EMBL" id="GBN15507.1"/>
    </source>
</evidence>
<accession>A0A4Y2LQ76</accession>
<dbReference type="AlphaFoldDB" id="A0A4Y2LQ76"/>
<gene>
    <name evidence="1" type="ORF">AVEN_207674_1</name>
</gene>
<dbReference type="Proteomes" id="UP000499080">
    <property type="component" value="Unassembled WGS sequence"/>
</dbReference>
<sequence length="125" mass="14040">MLQLPQISLQHNNERPHSPNSFYCPCFALCPEPHSREQSARSRRASSNIIIATVRLPALRRYSFKRRPTISRADGFIICTHCPTVITPELPSSAAANGPVQQVEHSACRDGREEYLNVRALRGCN</sequence>
<evidence type="ECO:0000313" key="2">
    <source>
        <dbReference type="Proteomes" id="UP000499080"/>
    </source>
</evidence>
<name>A0A4Y2LQ76_ARAVE</name>